<dbReference type="PANTHER" id="PTHR13847:SF289">
    <property type="entry name" value="GLYCINE OXIDASE"/>
    <property type="match status" value="1"/>
</dbReference>
<evidence type="ECO:0000259" key="2">
    <source>
        <dbReference type="Pfam" id="PF01266"/>
    </source>
</evidence>
<accession>A0A9E2W3R4</accession>
<protein>
    <submittedName>
        <fullName evidence="3">FAD-binding oxidoreductase</fullName>
    </submittedName>
</protein>
<evidence type="ECO:0000313" key="3">
    <source>
        <dbReference type="EMBL" id="MBV4357079.1"/>
    </source>
</evidence>
<evidence type="ECO:0000256" key="1">
    <source>
        <dbReference type="ARBA" id="ARBA00023002"/>
    </source>
</evidence>
<comment type="caution">
    <text evidence="3">The sequence shown here is derived from an EMBL/GenBank/DDBJ whole genome shotgun (WGS) entry which is preliminary data.</text>
</comment>
<dbReference type="Proteomes" id="UP000812270">
    <property type="component" value="Unassembled WGS sequence"/>
</dbReference>
<organism evidence="3 4">
    <name type="scientific">Pinibacter aurantiacus</name>
    <dbReference type="NCBI Taxonomy" id="2851599"/>
    <lineage>
        <taxon>Bacteria</taxon>
        <taxon>Pseudomonadati</taxon>
        <taxon>Bacteroidota</taxon>
        <taxon>Chitinophagia</taxon>
        <taxon>Chitinophagales</taxon>
        <taxon>Chitinophagaceae</taxon>
        <taxon>Pinibacter</taxon>
    </lineage>
</organism>
<feature type="domain" description="FAD dependent oxidoreductase" evidence="2">
    <location>
        <begin position="4"/>
        <end position="328"/>
    </location>
</feature>
<dbReference type="AlphaFoldDB" id="A0A9E2W3R4"/>
<dbReference type="PANTHER" id="PTHR13847">
    <property type="entry name" value="SARCOSINE DEHYDROGENASE-RELATED"/>
    <property type="match status" value="1"/>
</dbReference>
<dbReference type="GO" id="GO:0005737">
    <property type="term" value="C:cytoplasm"/>
    <property type="evidence" value="ECO:0007669"/>
    <property type="project" value="TreeGrafter"/>
</dbReference>
<gene>
    <name evidence="3" type="ORF">KTO63_07985</name>
</gene>
<proteinExistence type="predicted"/>
<keyword evidence="1" id="KW-0560">Oxidoreductase</keyword>
<dbReference type="EMBL" id="JAHSPG010000003">
    <property type="protein sequence ID" value="MBV4357079.1"/>
    <property type="molecule type" value="Genomic_DNA"/>
</dbReference>
<evidence type="ECO:0000313" key="4">
    <source>
        <dbReference type="Proteomes" id="UP000812270"/>
    </source>
</evidence>
<dbReference type="InterPro" id="IPR006076">
    <property type="entry name" value="FAD-dep_OxRdtase"/>
</dbReference>
<name>A0A9E2W3R4_9BACT</name>
<reference evidence="3" key="1">
    <citation type="submission" date="2021-06" db="EMBL/GenBank/DDBJ databases">
        <authorList>
            <person name="Huq M.A."/>
        </authorList>
    </citation>
    <scope>NUCLEOTIDE SEQUENCE</scope>
    <source>
        <strain evidence="3">MAH-26</strain>
    </source>
</reference>
<dbReference type="Pfam" id="PF01266">
    <property type="entry name" value="DAO"/>
    <property type="match status" value="1"/>
</dbReference>
<dbReference type="GO" id="GO:0016491">
    <property type="term" value="F:oxidoreductase activity"/>
    <property type="evidence" value="ECO:0007669"/>
    <property type="project" value="UniProtKB-KW"/>
</dbReference>
<dbReference type="RefSeq" id="WP_217790698.1">
    <property type="nucleotide sequence ID" value="NZ_JAHSPG010000003.1"/>
</dbReference>
<sequence length="351" mass="40107">MQTDYIIVGQGICGTFLSWEMQKANLSFVVVDDDQPFSATKVASGVINPVTGRRIVKTWMIEDLMPFAWNAYTSIGKELNINCIDQKNIIDFFPTPQMKLAFEGRFEKDQQFLSLPKDENDWRDKINYDFGYGIIDPCYWIDLQALLHAQRNNLVNRNQLIAEHFDISQLQVEENKIIYKDITASKIIFCDGANGFSNPYFKNLPYGANKGEALLVEIKDLPSANILKKGYSLVPWKENIFWLGSTYLWEFENADPSPGFYQFAKNWLTQTVKLPFEVLDHMAAIRPATLERRPFVGFHPQYQNIGILNGMGTKGCSLSPFFAKQLVENIIEDKPIMPEGSVGRFAKVLAR</sequence>
<keyword evidence="4" id="KW-1185">Reference proteome</keyword>